<feature type="domain" description="Immunity MXAN-0049 protein" evidence="1">
    <location>
        <begin position="61"/>
        <end position="185"/>
    </location>
</feature>
<reference evidence="3" key="1">
    <citation type="submission" date="2016-10" db="EMBL/GenBank/DDBJ databases">
        <authorList>
            <person name="Varghese N."/>
            <person name="Submissions S."/>
        </authorList>
    </citation>
    <scope>NUCLEOTIDE SEQUENCE [LARGE SCALE GENOMIC DNA]</scope>
    <source>
        <strain evidence="3">DSM 25811 / CCM 8410 / LMG 26954 / E90</strain>
    </source>
</reference>
<gene>
    <name evidence="2" type="ORF">SAMN04487894_107174</name>
</gene>
<accession>A0A1G6TEG5</accession>
<evidence type="ECO:0000313" key="2">
    <source>
        <dbReference type="EMBL" id="SDD26906.1"/>
    </source>
</evidence>
<keyword evidence="3" id="KW-1185">Reference proteome</keyword>
<dbReference type="RefSeq" id="WP_090390782.1">
    <property type="nucleotide sequence ID" value="NZ_FMZO01000007.1"/>
</dbReference>
<dbReference type="Proteomes" id="UP000198757">
    <property type="component" value="Unassembled WGS sequence"/>
</dbReference>
<protein>
    <recommendedName>
        <fullName evidence="1">Immunity MXAN-0049 protein domain-containing protein</fullName>
    </recommendedName>
</protein>
<dbReference type="AlphaFoldDB" id="A0A1G6TEG5"/>
<evidence type="ECO:0000259" key="1">
    <source>
        <dbReference type="Pfam" id="PF07791"/>
    </source>
</evidence>
<dbReference type="OrthoDB" id="666846at2"/>
<dbReference type="InterPro" id="IPR012433">
    <property type="entry name" value="Imm11"/>
</dbReference>
<name>A0A1G6TEG5_NIADE</name>
<dbReference type="EMBL" id="FMZO01000007">
    <property type="protein sequence ID" value="SDD26906.1"/>
    <property type="molecule type" value="Genomic_DNA"/>
</dbReference>
<dbReference type="Pfam" id="PF07791">
    <property type="entry name" value="Imm11"/>
    <property type="match status" value="1"/>
</dbReference>
<sequence length="185" mass="20977">MNYFLTIKHKSNYPLKYGLQNKVNGSWLGVGRFVKENTDSVLIYEDAANSKVSYEDLIRQDVIETVGGGLLISERFKDLITAHFKSDVQMLSTAFTYQGILNSSYVALNVFNKVECYDLDKSAYTKHPVDNSLKFTQTVLQTTPLEEYGFEYNVVRSQEDNKIVVSELFKSLVEAAKINGVGFKK</sequence>
<dbReference type="STRING" id="1285928.SAMN04487894_107174"/>
<evidence type="ECO:0000313" key="3">
    <source>
        <dbReference type="Proteomes" id="UP000198757"/>
    </source>
</evidence>
<proteinExistence type="predicted"/>
<organism evidence="2 3">
    <name type="scientific">Niabella drilacis (strain DSM 25811 / CCM 8410 / CCUG 62505 / LMG 26954 / E90)</name>
    <dbReference type="NCBI Taxonomy" id="1285928"/>
    <lineage>
        <taxon>Bacteria</taxon>
        <taxon>Pseudomonadati</taxon>
        <taxon>Bacteroidota</taxon>
        <taxon>Chitinophagia</taxon>
        <taxon>Chitinophagales</taxon>
        <taxon>Chitinophagaceae</taxon>
        <taxon>Niabella</taxon>
    </lineage>
</organism>